<dbReference type="EMBL" id="MN739684">
    <property type="protein sequence ID" value="QHT20935.1"/>
    <property type="molecule type" value="Genomic_DNA"/>
</dbReference>
<organism evidence="1">
    <name type="scientific">viral metagenome</name>
    <dbReference type="NCBI Taxonomy" id="1070528"/>
    <lineage>
        <taxon>unclassified sequences</taxon>
        <taxon>metagenomes</taxon>
        <taxon>organismal metagenomes</taxon>
    </lineage>
</organism>
<accession>A0A6C0E0I0</accession>
<protein>
    <submittedName>
        <fullName evidence="1">Uncharacterized protein</fullName>
    </submittedName>
</protein>
<name>A0A6C0E0I0_9ZZZZ</name>
<evidence type="ECO:0000313" key="1">
    <source>
        <dbReference type="EMBL" id="QHT20935.1"/>
    </source>
</evidence>
<proteinExistence type="predicted"/>
<reference evidence="1" key="1">
    <citation type="journal article" date="2020" name="Nature">
        <title>Giant virus diversity and host interactions through global metagenomics.</title>
        <authorList>
            <person name="Schulz F."/>
            <person name="Roux S."/>
            <person name="Paez-Espino D."/>
            <person name="Jungbluth S."/>
            <person name="Walsh D.A."/>
            <person name="Denef V.J."/>
            <person name="McMahon K.D."/>
            <person name="Konstantinidis K.T."/>
            <person name="Eloe-Fadrosh E.A."/>
            <person name="Kyrpides N.C."/>
            <person name="Woyke T."/>
        </authorList>
    </citation>
    <scope>NUCLEOTIDE SEQUENCE</scope>
    <source>
        <strain evidence="1">GVMAG-M-3300023174-75</strain>
    </source>
</reference>
<dbReference type="AlphaFoldDB" id="A0A6C0E0I0"/>
<sequence>MPFTKAKKFLYSKTMFNMLFLNEVGPLGRWSQERCAIKLNKKIDLANEDNCGPCGEYILTKLESVSKSIKKTNSPYLMAEHEEDELIKTNDKC</sequence>